<reference evidence="8 9" key="1">
    <citation type="submission" date="2019-06" db="EMBL/GenBank/DDBJ databases">
        <title>Enrichment of Autotrophic Halophilic Microorganisms from Red Sea Brine Pool Using Microbial Electrosynthesis System.</title>
        <authorList>
            <person name="Alqahtani M.F."/>
            <person name="Bajracharya S."/>
            <person name="Katuri K.P."/>
            <person name="Ali M."/>
            <person name="Saikaly P.E."/>
        </authorList>
    </citation>
    <scope>NUCLEOTIDE SEQUENCE [LARGE SCALE GENOMIC DNA]</scope>
    <source>
        <strain evidence="8">MES15</strain>
    </source>
</reference>
<evidence type="ECO:0000256" key="4">
    <source>
        <dbReference type="ARBA" id="ARBA00022989"/>
    </source>
</evidence>
<dbReference type="PANTHER" id="PTHR32309:SF13">
    <property type="entry name" value="FERRIC ENTEROBACTIN TRANSPORT PROTEIN FEPE"/>
    <property type="match status" value="1"/>
</dbReference>
<keyword evidence="5 6" id="KW-0472">Membrane</keyword>
<keyword evidence="2" id="KW-1003">Cell membrane</keyword>
<evidence type="ECO:0000313" key="8">
    <source>
        <dbReference type="EMBL" id="MTJ00733.1"/>
    </source>
</evidence>
<dbReference type="GO" id="GO:0004713">
    <property type="term" value="F:protein tyrosine kinase activity"/>
    <property type="evidence" value="ECO:0007669"/>
    <property type="project" value="TreeGrafter"/>
</dbReference>
<gene>
    <name evidence="8" type="ORF">FH752_19185</name>
</gene>
<evidence type="ECO:0000259" key="7">
    <source>
        <dbReference type="Pfam" id="PF02706"/>
    </source>
</evidence>
<keyword evidence="4 6" id="KW-1133">Transmembrane helix</keyword>
<comment type="subcellular location">
    <subcellularLocation>
        <location evidence="1">Cell membrane</location>
        <topology evidence="1">Multi-pass membrane protein</topology>
    </subcellularLocation>
</comment>
<sequence length="252" mass="27717">MAENNEKLRPPYDDEISLVDLASTFLKRRRFFYMVFFVTLLAGVIYAVLMPQKYEYVSLVKLAERGAGSAIEKPGVVIATLENRWLPEYRAAYDDEHKERMPIKVRFQNPENTNFVRIVAEASEAEVGALREAHSSLIAELEKSQALAVSNLRQSLKAQIDSLSSSIDMLRGTQDAGAAIAAAVEKRLSLESTLKSVQTMETLAIARQGSEPAGPARSLIVLLSGMLGLIAGVFCAFFAEFASLVRAQLSDI</sequence>
<evidence type="ECO:0000256" key="6">
    <source>
        <dbReference type="SAM" id="Phobius"/>
    </source>
</evidence>
<proteinExistence type="predicted"/>
<dbReference type="InterPro" id="IPR050445">
    <property type="entry name" value="Bact_polysacc_biosynth/exp"/>
</dbReference>
<organism evidence="8 9">
    <name type="scientific">Marinobacter adhaerens</name>
    <dbReference type="NCBI Taxonomy" id="1033846"/>
    <lineage>
        <taxon>Bacteria</taxon>
        <taxon>Pseudomonadati</taxon>
        <taxon>Pseudomonadota</taxon>
        <taxon>Gammaproteobacteria</taxon>
        <taxon>Pseudomonadales</taxon>
        <taxon>Marinobacteraceae</taxon>
        <taxon>Marinobacter</taxon>
    </lineage>
</organism>
<dbReference type="Proteomes" id="UP000431462">
    <property type="component" value="Unassembled WGS sequence"/>
</dbReference>
<accession>A0A844I309</accession>
<name>A0A844I309_9GAMM</name>
<evidence type="ECO:0000256" key="1">
    <source>
        <dbReference type="ARBA" id="ARBA00004651"/>
    </source>
</evidence>
<keyword evidence="3 6" id="KW-0812">Transmembrane</keyword>
<comment type="caution">
    <text evidence="8">The sequence shown here is derived from an EMBL/GenBank/DDBJ whole genome shotgun (WGS) entry which is preliminary data.</text>
</comment>
<dbReference type="AlphaFoldDB" id="A0A844I309"/>
<evidence type="ECO:0000256" key="3">
    <source>
        <dbReference type="ARBA" id="ARBA00022692"/>
    </source>
</evidence>
<feature type="transmembrane region" description="Helical" evidence="6">
    <location>
        <begin position="219"/>
        <end position="239"/>
    </location>
</feature>
<dbReference type="Pfam" id="PF02706">
    <property type="entry name" value="Wzz"/>
    <property type="match status" value="1"/>
</dbReference>
<dbReference type="PANTHER" id="PTHR32309">
    <property type="entry name" value="TYROSINE-PROTEIN KINASE"/>
    <property type="match status" value="1"/>
</dbReference>
<evidence type="ECO:0000256" key="5">
    <source>
        <dbReference type="ARBA" id="ARBA00023136"/>
    </source>
</evidence>
<dbReference type="InterPro" id="IPR003856">
    <property type="entry name" value="LPS_length_determ_N"/>
</dbReference>
<protein>
    <submittedName>
        <fullName evidence="8">Lipopolysaccharide biosynthesis protein</fullName>
    </submittedName>
</protein>
<feature type="domain" description="Polysaccharide chain length determinant N-terminal" evidence="7">
    <location>
        <begin position="14"/>
        <end position="67"/>
    </location>
</feature>
<evidence type="ECO:0000256" key="2">
    <source>
        <dbReference type="ARBA" id="ARBA00022475"/>
    </source>
</evidence>
<feature type="transmembrane region" description="Helical" evidence="6">
    <location>
        <begin position="31"/>
        <end position="49"/>
    </location>
</feature>
<evidence type="ECO:0000313" key="9">
    <source>
        <dbReference type="Proteomes" id="UP000431462"/>
    </source>
</evidence>
<dbReference type="GO" id="GO:0005886">
    <property type="term" value="C:plasma membrane"/>
    <property type="evidence" value="ECO:0007669"/>
    <property type="project" value="UniProtKB-SubCell"/>
</dbReference>
<dbReference type="EMBL" id="VENC01000029">
    <property type="protein sequence ID" value="MTJ00733.1"/>
    <property type="molecule type" value="Genomic_DNA"/>
</dbReference>